<keyword evidence="3" id="KW-1185">Reference proteome</keyword>
<evidence type="ECO:0000313" key="3">
    <source>
        <dbReference type="Proteomes" id="UP001283361"/>
    </source>
</evidence>
<gene>
    <name evidence="2" type="ORF">RRG08_057207</name>
</gene>
<name>A0AAE1CNN6_9GAST</name>
<protein>
    <submittedName>
        <fullName evidence="2">Uncharacterized protein</fullName>
    </submittedName>
</protein>
<comment type="caution">
    <text evidence="2">The sequence shown here is derived from an EMBL/GenBank/DDBJ whole genome shotgun (WGS) entry which is preliminary data.</text>
</comment>
<dbReference type="AlphaFoldDB" id="A0AAE1CNN6"/>
<accession>A0AAE1CNN6</accession>
<feature type="region of interest" description="Disordered" evidence="1">
    <location>
        <begin position="22"/>
        <end position="46"/>
    </location>
</feature>
<sequence length="87" mass="9413">MRTRAAACSVVLQTPRRIRSVDRSRRAVPAAPLPPSSRHLGQHGRRAEKVKELERTEFADGIHVGCRLSGCGLSSGGRCQSVHHSGC</sequence>
<dbReference type="EMBL" id="JAWDGP010007404">
    <property type="protein sequence ID" value="KAK3720737.1"/>
    <property type="molecule type" value="Genomic_DNA"/>
</dbReference>
<evidence type="ECO:0000256" key="1">
    <source>
        <dbReference type="SAM" id="MobiDB-lite"/>
    </source>
</evidence>
<reference evidence="2" key="1">
    <citation type="journal article" date="2023" name="G3 (Bethesda)">
        <title>A reference genome for the long-term kleptoplast-retaining sea slug Elysia crispata morphotype clarki.</title>
        <authorList>
            <person name="Eastman K.E."/>
            <person name="Pendleton A.L."/>
            <person name="Shaikh M.A."/>
            <person name="Suttiyut T."/>
            <person name="Ogas R."/>
            <person name="Tomko P."/>
            <person name="Gavelis G."/>
            <person name="Widhalm J.R."/>
            <person name="Wisecaver J.H."/>
        </authorList>
    </citation>
    <scope>NUCLEOTIDE SEQUENCE</scope>
    <source>
        <strain evidence="2">ECLA1</strain>
    </source>
</reference>
<organism evidence="2 3">
    <name type="scientific">Elysia crispata</name>
    <name type="common">lettuce slug</name>
    <dbReference type="NCBI Taxonomy" id="231223"/>
    <lineage>
        <taxon>Eukaryota</taxon>
        <taxon>Metazoa</taxon>
        <taxon>Spiralia</taxon>
        <taxon>Lophotrochozoa</taxon>
        <taxon>Mollusca</taxon>
        <taxon>Gastropoda</taxon>
        <taxon>Heterobranchia</taxon>
        <taxon>Euthyneura</taxon>
        <taxon>Panpulmonata</taxon>
        <taxon>Sacoglossa</taxon>
        <taxon>Placobranchoidea</taxon>
        <taxon>Plakobranchidae</taxon>
        <taxon>Elysia</taxon>
    </lineage>
</organism>
<evidence type="ECO:0000313" key="2">
    <source>
        <dbReference type="EMBL" id="KAK3720737.1"/>
    </source>
</evidence>
<proteinExistence type="predicted"/>
<dbReference type="Proteomes" id="UP001283361">
    <property type="component" value="Unassembled WGS sequence"/>
</dbReference>